<reference evidence="2" key="1">
    <citation type="submission" date="2017-02" db="EMBL/GenBank/DDBJ databases">
        <authorList>
            <person name="Dridi B."/>
        </authorList>
    </citation>
    <scope>NUCLEOTIDE SEQUENCE [LARGE SCALE GENOMIC DNA]</scope>
    <source>
        <strain evidence="2">EB411</strain>
    </source>
</reference>
<protein>
    <submittedName>
        <fullName evidence="1">Uncharacterized protein</fullName>
    </submittedName>
</protein>
<evidence type="ECO:0000313" key="1">
    <source>
        <dbReference type="EMBL" id="SJN24082.1"/>
    </source>
</evidence>
<proteinExistence type="predicted"/>
<dbReference type="AlphaFoldDB" id="A0A1R4IW69"/>
<organism evidence="1 2">
    <name type="scientific">Mycetocola reblochoni REB411</name>
    <dbReference type="NCBI Taxonomy" id="1255698"/>
    <lineage>
        <taxon>Bacteria</taxon>
        <taxon>Bacillati</taxon>
        <taxon>Actinomycetota</taxon>
        <taxon>Actinomycetes</taxon>
        <taxon>Micrococcales</taxon>
        <taxon>Microbacteriaceae</taxon>
        <taxon>Mycetocola</taxon>
    </lineage>
</organism>
<evidence type="ECO:0000313" key="2">
    <source>
        <dbReference type="Proteomes" id="UP000196778"/>
    </source>
</evidence>
<dbReference type="Proteomes" id="UP000196778">
    <property type="component" value="Unassembled WGS sequence"/>
</dbReference>
<sequence>MKWYTPSTISDDWADAPANADLLGLYVAAARDQIERFSVELDDPEDITASYRLAHLIQTRNIWNANNGTDTSGYGDGEFVFRTPPLDWQVKALVVRRLEAT</sequence>
<dbReference type="EMBL" id="FUKR01000022">
    <property type="protein sequence ID" value="SJN24082.1"/>
    <property type="molecule type" value="Genomic_DNA"/>
</dbReference>
<dbReference type="OrthoDB" id="5147644at2"/>
<gene>
    <name evidence="1" type="ORF">FM119_03995</name>
</gene>
<name>A0A1R4IW69_9MICO</name>
<keyword evidence="2" id="KW-1185">Reference proteome</keyword>
<accession>A0A1R4IW69</accession>
<dbReference type="RefSeq" id="WP_087136381.1">
    <property type="nucleotide sequence ID" value="NZ_FUKR01000022.1"/>
</dbReference>